<dbReference type="InterPro" id="IPR044822">
    <property type="entry name" value="Myb_DNA-bind_4"/>
</dbReference>
<accession>A0A9D4ZM04</accession>
<dbReference type="AlphaFoldDB" id="A0A9D4ZM04"/>
<feature type="compositionally biased region" description="Basic and acidic residues" evidence="1">
    <location>
        <begin position="317"/>
        <end position="328"/>
    </location>
</feature>
<evidence type="ECO:0000313" key="3">
    <source>
        <dbReference type="EMBL" id="KAI5080394.1"/>
    </source>
</evidence>
<evidence type="ECO:0000256" key="1">
    <source>
        <dbReference type="SAM" id="MobiDB-lite"/>
    </source>
</evidence>
<comment type="caution">
    <text evidence="3">The sequence shown here is derived from an EMBL/GenBank/DDBJ whole genome shotgun (WGS) entry which is preliminary data.</text>
</comment>
<dbReference type="InterPro" id="IPR001005">
    <property type="entry name" value="SANT/Myb"/>
</dbReference>
<evidence type="ECO:0000259" key="2">
    <source>
        <dbReference type="PROSITE" id="PS50090"/>
    </source>
</evidence>
<dbReference type="Proteomes" id="UP000886520">
    <property type="component" value="Chromosome 4"/>
</dbReference>
<feature type="domain" description="Myb-like" evidence="2">
    <location>
        <begin position="180"/>
        <end position="248"/>
    </location>
</feature>
<feature type="region of interest" description="Disordered" evidence="1">
    <location>
        <begin position="317"/>
        <end position="377"/>
    </location>
</feature>
<dbReference type="Gene3D" id="1.10.10.60">
    <property type="entry name" value="Homeodomain-like"/>
    <property type="match status" value="1"/>
</dbReference>
<dbReference type="PROSITE" id="PS50090">
    <property type="entry name" value="MYB_LIKE"/>
    <property type="match status" value="1"/>
</dbReference>
<dbReference type="PANTHER" id="PTHR33492:SF11">
    <property type="entry name" value="OS04G0670900 PROTEIN"/>
    <property type="match status" value="1"/>
</dbReference>
<name>A0A9D4ZM04_ADICA</name>
<evidence type="ECO:0000313" key="4">
    <source>
        <dbReference type="Proteomes" id="UP000886520"/>
    </source>
</evidence>
<feature type="compositionally biased region" description="Polar residues" evidence="1">
    <location>
        <begin position="337"/>
        <end position="348"/>
    </location>
</feature>
<proteinExistence type="predicted"/>
<protein>
    <recommendedName>
        <fullName evidence="2">Myb-like domain-containing protein</fullName>
    </recommendedName>
</protein>
<dbReference type="Pfam" id="PF13837">
    <property type="entry name" value="Myb_DNA-bind_4"/>
    <property type="match status" value="1"/>
</dbReference>
<keyword evidence="4" id="KW-1185">Reference proteome</keyword>
<feature type="compositionally biased region" description="Low complexity" evidence="1">
    <location>
        <begin position="172"/>
        <end position="183"/>
    </location>
</feature>
<sequence length="397" mass="43786">MDPNNEWSDDGEEVPSSILPTESLLDEAMPMIEELAVTIRPMVREKGSPQQNSLVMGSTLHPRQAGSSIRGLGSSCAWGPSITPPRSAFVHIGLRPDPPILLPRVRPVPVRPSLLSIPRPLSTTMSLPLSARPALALPTPIKYASHQGLPPGSRLALISIPSDSNTSVEGAPTPSLTQTPQTTTRTNWRLHEIITLVEDKKEVQARQSEGGVYERTRRNRWQMVAETSQARGVMRNKAQCKTKWEKLHSLFDRLNDYERKIPSGWSSYWQMTQTDRCTKGLPVEDFTFKLYNKMQMLFGGDRNADIRGLLVDSMKDDTTPLGDKEDNHTMPGDGDTTGKQKTPPLATNNGGGPSDASVEGSSGGIKRKRRSRVNGNNIKELMDSMKNLAMVLQSSKD</sequence>
<feature type="region of interest" description="Disordered" evidence="1">
    <location>
        <begin position="163"/>
        <end position="183"/>
    </location>
</feature>
<organism evidence="3 4">
    <name type="scientific">Adiantum capillus-veneris</name>
    <name type="common">Maidenhair fern</name>
    <dbReference type="NCBI Taxonomy" id="13818"/>
    <lineage>
        <taxon>Eukaryota</taxon>
        <taxon>Viridiplantae</taxon>
        <taxon>Streptophyta</taxon>
        <taxon>Embryophyta</taxon>
        <taxon>Tracheophyta</taxon>
        <taxon>Polypodiopsida</taxon>
        <taxon>Polypodiidae</taxon>
        <taxon>Polypodiales</taxon>
        <taxon>Pteridineae</taxon>
        <taxon>Pteridaceae</taxon>
        <taxon>Vittarioideae</taxon>
        <taxon>Adiantum</taxon>
    </lineage>
</organism>
<gene>
    <name evidence="3" type="ORF">GOP47_0003577</name>
</gene>
<dbReference type="EMBL" id="JABFUD020000004">
    <property type="protein sequence ID" value="KAI5080394.1"/>
    <property type="molecule type" value="Genomic_DNA"/>
</dbReference>
<dbReference type="PANTHER" id="PTHR33492">
    <property type="entry name" value="OSJNBA0043A12.37 PROTEIN-RELATED"/>
    <property type="match status" value="1"/>
</dbReference>
<reference evidence="3" key="1">
    <citation type="submission" date="2021-01" db="EMBL/GenBank/DDBJ databases">
        <title>Adiantum capillus-veneris genome.</title>
        <authorList>
            <person name="Fang Y."/>
            <person name="Liao Q."/>
        </authorList>
    </citation>
    <scope>NUCLEOTIDE SEQUENCE</scope>
    <source>
        <strain evidence="3">H3</strain>
        <tissue evidence="3">Leaf</tissue>
    </source>
</reference>